<gene>
    <name evidence="1" type="ORF">Taro_000833</name>
</gene>
<reference evidence="1" key="1">
    <citation type="submission" date="2017-07" db="EMBL/GenBank/DDBJ databases">
        <title>Taro Niue Genome Assembly and Annotation.</title>
        <authorList>
            <person name="Atibalentja N."/>
            <person name="Keating K."/>
            <person name="Fields C.J."/>
        </authorList>
    </citation>
    <scope>NUCLEOTIDE SEQUENCE</scope>
    <source>
        <strain evidence="1">Niue_2</strain>
        <tissue evidence="1">Leaf</tissue>
    </source>
</reference>
<dbReference type="EMBL" id="NMUH01000016">
    <property type="protein sequence ID" value="MQL68525.1"/>
    <property type="molecule type" value="Genomic_DNA"/>
</dbReference>
<dbReference type="Proteomes" id="UP000652761">
    <property type="component" value="Unassembled WGS sequence"/>
</dbReference>
<name>A0A843TBW5_COLES</name>
<evidence type="ECO:0000313" key="1">
    <source>
        <dbReference type="EMBL" id="MQL68525.1"/>
    </source>
</evidence>
<keyword evidence="2" id="KW-1185">Reference proteome</keyword>
<protein>
    <submittedName>
        <fullName evidence="1">Uncharacterized protein</fullName>
    </submittedName>
</protein>
<dbReference type="AlphaFoldDB" id="A0A843TBW5"/>
<sequence>MLWFSPILKIYGSFTSIYMEDSLNSMPRFGVKVQAFNIVLESVYPLDHPFVCGHLSLPALHPILVGSPRGEVLWFSPILKIYGNFTSIYMEDSLNSMPRFCVRVRAFNMVSQHVYLLNRLSACGHLALPTLRPKL</sequence>
<feature type="non-terminal residue" evidence="1">
    <location>
        <position position="135"/>
    </location>
</feature>
<accession>A0A843TBW5</accession>
<evidence type="ECO:0000313" key="2">
    <source>
        <dbReference type="Proteomes" id="UP000652761"/>
    </source>
</evidence>
<proteinExistence type="predicted"/>
<organism evidence="1 2">
    <name type="scientific">Colocasia esculenta</name>
    <name type="common">Wild taro</name>
    <name type="synonym">Arum esculentum</name>
    <dbReference type="NCBI Taxonomy" id="4460"/>
    <lineage>
        <taxon>Eukaryota</taxon>
        <taxon>Viridiplantae</taxon>
        <taxon>Streptophyta</taxon>
        <taxon>Embryophyta</taxon>
        <taxon>Tracheophyta</taxon>
        <taxon>Spermatophyta</taxon>
        <taxon>Magnoliopsida</taxon>
        <taxon>Liliopsida</taxon>
        <taxon>Araceae</taxon>
        <taxon>Aroideae</taxon>
        <taxon>Colocasieae</taxon>
        <taxon>Colocasia</taxon>
    </lineage>
</organism>
<comment type="caution">
    <text evidence="1">The sequence shown here is derived from an EMBL/GenBank/DDBJ whole genome shotgun (WGS) entry which is preliminary data.</text>
</comment>